<proteinExistence type="predicted"/>
<dbReference type="EMBL" id="RCMK01000058">
    <property type="protein sequence ID" value="KAG2951066.1"/>
    <property type="molecule type" value="Genomic_DNA"/>
</dbReference>
<comment type="caution">
    <text evidence="1">The sequence shown here is derived from an EMBL/GenBank/DDBJ whole genome shotgun (WGS) entry which is preliminary data.</text>
</comment>
<reference evidence="1" key="1">
    <citation type="submission" date="2018-10" db="EMBL/GenBank/DDBJ databases">
        <title>Effector identification in a new, highly contiguous assembly of the strawberry crown rot pathogen Phytophthora cactorum.</title>
        <authorList>
            <person name="Armitage A.D."/>
            <person name="Nellist C.F."/>
            <person name="Bates H."/>
            <person name="Vickerstaff R.J."/>
            <person name="Harrison R.J."/>
        </authorList>
    </citation>
    <scope>NUCLEOTIDE SEQUENCE</scope>
    <source>
        <strain evidence="1">4040</strain>
    </source>
</reference>
<dbReference type="Proteomes" id="UP000736787">
    <property type="component" value="Unassembled WGS sequence"/>
</dbReference>
<protein>
    <submittedName>
        <fullName evidence="1">Uncharacterized protein</fullName>
    </submittedName>
</protein>
<gene>
    <name evidence="1" type="ORF">PC117_g3884</name>
</gene>
<evidence type="ECO:0000313" key="2">
    <source>
        <dbReference type="Proteomes" id="UP000736787"/>
    </source>
</evidence>
<accession>A0A8T1LA69</accession>
<organism evidence="1 2">
    <name type="scientific">Phytophthora cactorum</name>
    <dbReference type="NCBI Taxonomy" id="29920"/>
    <lineage>
        <taxon>Eukaryota</taxon>
        <taxon>Sar</taxon>
        <taxon>Stramenopiles</taxon>
        <taxon>Oomycota</taxon>
        <taxon>Peronosporomycetes</taxon>
        <taxon>Peronosporales</taxon>
        <taxon>Peronosporaceae</taxon>
        <taxon>Phytophthora</taxon>
    </lineage>
</organism>
<dbReference type="AlphaFoldDB" id="A0A8T1LA69"/>
<evidence type="ECO:0000313" key="1">
    <source>
        <dbReference type="EMBL" id="KAG2951066.1"/>
    </source>
</evidence>
<name>A0A8T1LA69_9STRA</name>
<sequence length="33" mass="3741">MNEVAVEVTNEISRCVWCRERDGGRASLDCGRE</sequence>